<dbReference type="InterPro" id="IPR036220">
    <property type="entry name" value="UDP-Glc/GDP-Man_DH_C_sf"/>
</dbReference>
<dbReference type="InterPro" id="IPR008927">
    <property type="entry name" value="6-PGluconate_DH-like_C_sf"/>
</dbReference>
<feature type="binding site" evidence="9">
    <location>
        <position position="210"/>
    </location>
    <ligand>
        <name>substrate</name>
    </ligand>
</feature>
<organism evidence="12 13">
    <name type="scientific">Minwuia thermotolerans</name>
    <dbReference type="NCBI Taxonomy" id="2056226"/>
    <lineage>
        <taxon>Bacteria</taxon>
        <taxon>Pseudomonadati</taxon>
        <taxon>Pseudomonadota</taxon>
        <taxon>Alphaproteobacteria</taxon>
        <taxon>Minwuiales</taxon>
        <taxon>Minwuiaceae</taxon>
        <taxon>Minwuia</taxon>
    </lineage>
</organism>
<gene>
    <name evidence="12" type="ORF">CVT23_13845</name>
</gene>
<dbReference type="InterPro" id="IPR014026">
    <property type="entry name" value="UDP-Glc/GDP-Man_DH_dimer"/>
</dbReference>
<dbReference type="Pfam" id="PF03720">
    <property type="entry name" value="UDPG_MGDP_dh_C"/>
    <property type="match status" value="1"/>
</dbReference>
<evidence type="ECO:0000256" key="7">
    <source>
        <dbReference type="PIRNR" id="PIRNR000124"/>
    </source>
</evidence>
<dbReference type="InterPro" id="IPR001732">
    <property type="entry name" value="UDP-Glc/GDP-Man_DH_N"/>
</dbReference>
<proteinExistence type="inferred from homology"/>
<dbReference type="Gene3D" id="1.20.5.170">
    <property type="match status" value="1"/>
</dbReference>
<dbReference type="SUPFAM" id="SSF51735">
    <property type="entry name" value="NAD(P)-binding Rossmann-fold domains"/>
    <property type="match status" value="1"/>
</dbReference>
<dbReference type="Pfam" id="PF00984">
    <property type="entry name" value="UDPG_MGDP_dh"/>
    <property type="match status" value="1"/>
</dbReference>
<keyword evidence="4 7" id="KW-0560">Oxidoreductase</keyword>
<feature type="binding site" evidence="10">
    <location>
        <position position="86"/>
    </location>
    <ligand>
        <name>NAD(+)</name>
        <dbReference type="ChEBI" id="CHEBI:57540"/>
    </ligand>
</feature>
<evidence type="ECO:0000256" key="9">
    <source>
        <dbReference type="PIRSR" id="PIRSR500134-2"/>
    </source>
</evidence>
<evidence type="ECO:0000256" key="8">
    <source>
        <dbReference type="PIRSR" id="PIRSR500134-1"/>
    </source>
</evidence>
<comment type="pathway">
    <text evidence="1">Nucleotide-sugar biosynthesis; UDP-alpha-D-glucuronate biosynthesis; UDP-alpha-D-glucuronate from UDP-alpha-D-glucose: step 1/1.</text>
</comment>
<dbReference type="EC" id="1.1.1.22" evidence="3 7"/>
<dbReference type="PIRSF" id="PIRSF000124">
    <property type="entry name" value="UDPglc_GDPman_dh"/>
    <property type="match status" value="1"/>
</dbReference>
<evidence type="ECO:0000256" key="6">
    <source>
        <dbReference type="ARBA" id="ARBA00047473"/>
    </source>
</evidence>
<dbReference type="SMART" id="SM00984">
    <property type="entry name" value="UDPG_MGDP_dh_C"/>
    <property type="match status" value="1"/>
</dbReference>
<dbReference type="PIRSF" id="PIRSF500134">
    <property type="entry name" value="UDPglc_DH_bac"/>
    <property type="match status" value="1"/>
</dbReference>
<dbReference type="Pfam" id="PF03721">
    <property type="entry name" value="UDPG_MGDP_dh_N"/>
    <property type="match status" value="1"/>
</dbReference>
<dbReference type="PANTHER" id="PTHR43750:SF1">
    <property type="entry name" value="GDP-MANNOSE 6-DEHYDROGENASE"/>
    <property type="match status" value="1"/>
</dbReference>
<accession>A0A2M9FZY2</accession>
<dbReference type="GO" id="GO:0051287">
    <property type="term" value="F:NAD binding"/>
    <property type="evidence" value="ECO:0007669"/>
    <property type="project" value="InterPro"/>
</dbReference>
<dbReference type="PANTHER" id="PTHR43750">
    <property type="entry name" value="UDP-GLUCOSE 6-DEHYDROGENASE TUAD"/>
    <property type="match status" value="1"/>
</dbReference>
<comment type="caution">
    <text evidence="12">The sequence shown here is derived from an EMBL/GenBank/DDBJ whole genome shotgun (WGS) entry which is preliminary data.</text>
</comment>
<comment type="similarity">
    <text evidence="2 7">Belongs to the UDP-glucose/GDP-mannose dehydrogenase family.</text>
</comment>
<reference evidence="12 13" key="1">
    <citation type="submission" date="2017-11" db="EMBL/GenBank/DDBJ databases">
        <title>Draft genome sequence of Rhizobiales bacterium SY3-13.</title>
        <authorList>
            <person name="Sun C."/>
        </authorList>
    </citation>
    <scope>NUCLEOTIDE SEQUENCE [LARGE SCALE GENOMIC DNA]</scope>
    <source>
        <strain evidence="12 13">SY3-13</strain>
    </source>
</reference>
<dbReference type="InterPro" id="IPR036291">
    <property type="entry name" value="NAD(P)-bd_dom_sf"/>
</dbReference>
<feature type="binding site" evidence="9">
    <location>
        <begin position="158"/>
        <end position="161"/>
    </location>
    <ligand>
        <name>substrate</name>
    </ligand>
</feature>
<dbReference type="InterPro" id="IPR028357">
    <property type="entry name" value="UDPglc_DH_bac"/>
</dbReference>
<feature type="binding site" evidence="10">
    <location>
        <position position="35"/>
    </location>
    <ligand>
        <name>NAD(+)</name>
        <dbReference type="ChEBI" id="CHEBI:57540"/>
    </ligand>
</feature>
<dbReference type="AlphaFoldDB" id="A0A2M9FZY2"/>
<feature type="binding site" evidence="9">
    <location>
        <begin position="257"/>
        <end position="261"/>
    </location>
    <ligand>
        <name>substrate</name>
    </ligand>
</feature>
<feature type="binding site" evidence="10">
    <location>
        <position position="124"/>
    </location>
    <ligand>
        <name>NAD(+)</name>
        <dbReference type="ChEBI" id="CHEBI:57540"/>
    </ligand>
</feature>
<dbReference type="OrthoDB" id="9803238at2"/>
<dbReference type="RefSeq" id="WP_109794113.1">
    <property type="nucleotide sequence ID" value="NZ_PHIG01000037.1"/>
</dbReference>
<dbReference type="NCBIfam" id="TIGR03026">
    <property type="entry name" value="NDP-sugDHase"/>
    <property type="match status" value="1"/>
</dbReference>
<dbReference type="Proteomes" id="UP000229498">
    <property type="component" value="Unassembled WGS sequence"/>
</dbReference>
<evidence type="ECO:0000313" key="12">
    <source>
        <dbReference type="EMBL" id="PJK28999.1"/>
    </source>
</evidence>
<feature type="binding site" evidence="10">
    <location>
        <position position="331"/>
    </location>
    <ligand>
        <name>NAD(+)</name>
        <dbReference type="ChEBI" id="CHEBI:57540"/>
    </ligand>
</feature>
<name>A0A2M9FZY2_9PROT</name>
<dbReference type="GO" id="GO:0000271">
    <property type="term" value="P:polysaccharide biosynthetic process"/>
    <property type="evidence" value="ECO:0007669"/>
    <property type="project" value="InterPro"/>
</dbReference>
<keyword evidence="13" id="KW-1185">Reference proteome</keyword>
<dbReference type="GO" id="GO:0006065">
    <property type="term" value="P:UDP-glucuronate biosynthetic process"/>
    <property type="evidence" value="ECO:0007669"/>
    <property type="project" value="UniProtKB-UniPathway"/>
</dbReference>
<evidence type="ECO:0000256" key="4">
    <source>
        <dbReference type="ARBA" id="ARBA00023002"/>
    </source>
</evidence>
<evidence type="ECO:0000313" key="13">
    <source>
        <dbReference type="Proteomes" id="UP000229498"/>
    </source>
</evidence>
<feature type="binding site" evidence="10">
    <location>
        <position position="161"/>
    </location>
    <ligand>
        <name>NAD(+)</name>
        <dbReference type="ChEBI" id="CHEBI:57540"/>
    </ligand>
</feature>
<feature type="binding site" evidence="10">
    <location>
        <position position="30"/>
    </location>
    <ligand>
        <name>NAD(+)</name>
        <dbReference type="ChEBI" id="CHEBI:57540"/>
    </ligand>
</feature>
<evidence type="ECO:0000256" key="2">
    <source>
        <dbReference type="ARBA" id="ARBA00006601"/>
    </source>
</evidence>
<evidence type="ECO:0000256" key="10">
    <source>
        <dbReference type="PIRSR" id="PIRSR500134-3"/>
    </source>
</evidence>
<dbReference type="UniPathway" id="UPA00038">
    <property type="reaction ID" value="UER00491"/>
</dbReference>
<dbReference type="Gene3D" id="3.40.50.720">
    <property type="entry name" value="NAD(P)-binding Rossmann-like Domain"/>
    <property type="match status" value="2"/>
</dbReference>
<dbReference type="GO" id="GO:0003979">
    <property type="term" value="F:UDP-glucose 6-dehydrogenase activity"/>
    <property type="evidence" value="ECO:0007669"/>
    <property type="project" value="UniProtKB-EC"/>
</dbReference>
<dbReference type="EMBL" id="PHIG01000037">
    <property type="protein sequence ID" value="PJK28999.1"/>
    <property type="molecule type" value="Genomic_DNA"/>
</dbReference>
<feature type="domain" description="UDP-glucose/GDP-mannose dehydrogenase C-terminal" evidence="11">
    <location>
        <begin position="317"/>
        <end position="425"/>
    </location>
</feature>
<evidence type="ECO:0000259" key="11">
    <source>
        <dbReference type="SMART" id="SM00984"/>
    </source>
</evidence>
<dbReference type="InterPro" id="IPR014027">
    <property type="entry name" value="UDP-Glc/GDP-Man_DH_C"/>
</dbReference>
<dbReference type="SUPFAM" id="SSF52413">
    <property type="entry name" value="UDP-glucose/GDP-mannose dehydrogenase C-terminal domain"/>
    <property type="match status" value="1"/>
</dbReference>
<evidence type="ECO:0000256" key="5">
    <source>
        <dbReference type="ARBA" id="ARBA00023027"/>
    </source>
</evidence>
<feature type="binding site" evidence="9">
    <location>
        <position position="324"/>
    </location>
    <ligand>
        <name>substrate</name>
    </ligand>
</feature>
<sequence length="437" mass="47864">MRLSVFGMGYVGNVSAACFAADGHHVIGVDPNETKVGLINDARSPIVEPGLAELIEEGVRAGRLRAVTDPAEAVRHTELSMVCVGTPSQANGNLDLQYLVRVCEEIGACLKDKDDFHIVVIRSTMLPGTIRETVQPVLERASGKKAGQGFGLCNNPEFLREGSAVRDFREPPKTVIGESDDRAGAALAGLYAHLDAPLIRTEIEVAEMVKYADNAWHAVKVTFGNEIGAISKRLGIDSHRVMDIFCQDTKLNISPYYLKPGFAFGGSCLPKDLRAITYKARELDLPVHMLNAVLPSNRWQVETGVDMILSKGRRKVGVLGFSFKANTDDLRESPLVEVIERLLGKGMDLKLYDRNVSLARLTGGNRDYIMKAIPHISNLMVDSVEEVIDHAEVLVIGNGDPAFRQVPDRMKDGQVLVDFVRVMDAKSEPGRYDGVAW</sequence>
<feature type="active site" description="Nucleophile" evidence="8">
    <location>
        <position position="268"/>
    </location>
</feature>
<dbReference type="PROSITE" id="PS51257">
    <property type="entry name" value="PROKAR_LIPOPROTEIN"/>
    <property type="match status" value="1"/>
</dbReference>
<evidence type="ECO:0000256" key="1">
    <source>
        <dbReference type="ARBA" id="ARBA00004701"/>
    </source>
</evidence>
<comment type="catalytic activity">
    <reaction evidence="6 7">
        <text>UDP-alpha-D-glucose + 2 NAD(+) + H2O = UDP-alpha-D-glucuronate + 2 NADH + 3 H(+)</text>
        <dbReference type="Rhea" id="RHEA:23596"/>
        <dbReference type="ChEBI" id="CHEBI:15377"/>
        <dbReference type="ChEBI" id="CHEBI:15378"/>
        <dbReference type="ChEBI" id="CHEBI:57540"/>
        <dbReference type="ChEBI" id="CHEBI:57945"/>
        <dbReference type="ChEBI" id="CHEBI:58052"/>
        <dbReference type="ChEBI" id="CHEBI:58885"/>
        <dbReference type="EC" id="1.1.1.22"/>
    </reaction>
</comment>
<protein>
    <recommendedName>
        <fullName evidence="3 7">UDP-glucose 6-dehydrogenase</fullName>
        <ecNumber evidence="3 7">1.1.1.22</ecNumber>
    </recommendedName>
</protein>
<keyword evidence="5 7" id="KW-0520">NAD</keyword>
<feature type="binding site" evidence="9">
    <location>
        <position position="265"/>
    </location>
    <ligand>
        <name>substrate</name>
    </ligand>
</feature>
<dbReference type="InterPro" id="IPR017476">
    <property type="entry name" value="UDP-Glc/GDP-Man"/>
</dbReference>
<feature type="binding site" evidence="10">
    <location>
        <position position="271"/>
    </location>
    <ligand>
        <name>NAD(+)</name>
        <dbReference type="ChEBI" id="CHEBI:57540"/>
    </ligand>
</feature>
<dbReference type="SUPFAM" id="SSF48179">
    <property type="entry name" value="6-phosphogluconate dehydrogenase C-terminal domain-like"/>
    <property type="match status" value="1"/>
</dbReference>
<evidence type="ECO:0000256" key="3">
    <source>
        <dbReference type="ARBA" id="ARBA00012954"/>
    </source>
</evidence>